<evidence type="ECO:0000256" key="17">
    <source>
        <dbReference type="RuleBase" id="RU003694"/>
    </source>
</evidence>
<dbReference type="Gene3D" id="3.40.47.10">
    <property type="match status" value="1"/>
</dbReference>
<dbReference type="Proteomes" id="UP000199354">
    <property type="component" value="Unassembled WGS sequence"/>
</dbReference>
<feature type="domain" description="Ketosynthase family 3 (KS3)" evidence="18">
    <location>
        <begin position="2"/>
        <end position="405"/>
    </location>
</feature>
<evidence type="ECO:0000313" key="19">
    <source>
        <dbReference type="EMBL" id="SCY58768.1"/>
    </source>
</evidence>
<dbReference type="OrthoDB" id="9808669at2"/>
<comment type="subcellular location">
    <subcellularLocation>
        <location evidence="1">Cytoplasm</location>
    </subcellularLocation>
</comment>
<evidence type="ECO:0000256" key="15">
    <source>
        <dbReference type="ARBA" id="ARBA00048121"/>
    </source>
</evidence>
<dbReference type="PROSITE" id="PS51257">
    <property type="entry name" value="PROKAR_LIPOPROTEIN"/>
    <property type="match status" value="1"/>
</dbReference>
<evidence type="ECO:0000256" key="1">
    <source>
        <dbReference type="ARBA" id="ARBA00004496"/>
    </source>
</evidence>
<dbReference type="PROSITE" id="PS00606">
    <property type="entry name" value="KS3_1"/>
    <property type="match status" value="1"/>
</dbReference>
<proteinExistence type="inferred from homology"/>
<evidence type="ECO:0000256" key="9">
    <source>
        <dbReference type="ARBA" id="ARBA00023098"/>
    </source>
</evidence>
<evidence type="ECO:0000256" key="13">
    <source>
        <dbReference type="ARBA" id="ARBA00041620"/>
    </source>
</evidence>
<evidence type="ECO:0000256" key="3">
    <source>
        <dbReference type="ARBA" id="ARBA00011738"/>
    </source>
</evidence>
<dbReference type="PROSITE" id="PS52004">
    <property type="entry name" value="KS3_2"/>
    <property type="match status" value="1"/>
</dbReference>
<comment type="similarity">
    <text evidence="2 17">Belongs to the thiolase-like superfamily. Beta-ketoacyl-ACP synthases family.</text>
</comment>
<dbReference type="InterPro" id="IPR020841">
    <property type="entry name" value="PKS_Beta-ketoAc_synthase_dom"/>
</dbReference>
<dbReference type="InterPro" id="IPR018201">
    <property type="entry name" value="Ketoacyl_synth_AS"/>
</dbReference>
<dbReference type="PROSITE" id="PS00098">
    <property type="entry name" value="THIOLASE_1"/>
    <property type="match status" value="1"/>
</dbReference>
<evidence type="ECO:0000256" key="5">
    <source>
        <dbReference type="ARBA" id="ARBA00022490"/>
    </source>
</evidence>
<dbReference type="STRING" id="490189.SAMN02927903_01767"/>
<evidence type="ECO:0000256" key="14">
    <source>
        <dbReference type="ARBA" id="ARBA00042143"/>
    </source>
</evidence>
<dbReference type="EC" id="2.3.1.41" evidence="4"/>
<dbReference type="InterPro" id="IPR014030">
    <property type="entry name" value="Ketoacyl_synth_N"/>
</dbReference>
<protein>
    <recommendedName>
        <fullName evidence="12">3-oxoacyl-[acyl-carrier-protein] synthase 1</fullName>
        <ecNumber evidence="4">2.3.1.41</ecNumber>
    </recommendedName>
    <alternativeName>
        <fullName evidence="13">3-oxoacyl-[acyl-carrier-protein] synthase I</fullName>
    </alternativeName>
    <alternativeName>
        <fullName evidence="14">Beta-ketoacyl-ACP synthase I</fullName>
    </alternativeName>
</protein>
<dbReference type="PANTHER" id="PTHR11712:SF306">
    <property type="entry name" value="3-OXOACYL-[ACYL-CARRIER-PROTEIN] SYNTHASE 1"/>
    <property type="match status" value="1"/>
</dbReference>
<accession>A0A1G5H753</accession>
<keyword evidence="6" id="KW-0444">Lipid biosynthesis</keyword>
<evidence type="ECO:0000259" key="18">
    <source>
        <dbReference type="PROSITE" id="PS52004"/>
    </source>
</evidence>
<evidence type="ECO:0000256" key="4">
    <source>
        <dbReference type="ARBA" id="ARBA00013191"/>
    </source>
</evidence>
<comment type="catalytic activity">
    <reaction evidence="15">
        <text>(3Z)-decenoyl-[ACP] + malonyl-[ACP] + H(+) = 3-oxo-(5Z)-dodecenoyl-[ACP] + holo-[ACP] + CO2</text>
        <dbReference type="Rhea" id="RHEA:54940"/>
        <dbReference type="Rhea" id="RHEA-COMP:9623"/>
        <dbReference type="Rhea" id="RHEA-COMP:9685"/>
        <dbReference type="Rhea" id="RHEA-COMP:9927"/>
        <dbReference type="Rhea" id="RHEA-COMP:14042"/>
        <dbReference type="ChEBI" id="CHEBI:15378"/>
        <dbReference type="ChEBI" id="CHEBI:16526"/>
        <dbReference type="ChEBI" id="CHEBI:64479"/>
        <dbReference type="ChEBI" id="CHEBI:78449"/>
        <dbReference type="ChEBI" id="CHEBI:78798"/>
        <dbReference type="ChEBI" id="CHEBI:138410"/>
    </reaction>
    <physiologicalReaction direction="left-to-right" evidence="15">
        <dbReference type="Rhea" id="RHEA:54941"/>
    </physiologicalReaction>
</comment>
<sequence length="408" mass="43493">MDRRVVITGMGIYSCIGTSLDEVKDSLYQGKSGIHFDAERKEFGFRSALTGMVPKPDLKDLLSRRQRISVGEETEYAYMATLEALKNADINDAFFEANEVGILYGNDSVSRGIIEATDVIREKKDTALIGSGAIFKSMNSTVTMNLSTIFKLRGVNLTVSAACASGSHSIGLGYYLIKSGMQDMIICGGAQEINKFAMSSFDGLGVFSPREDDPAKASRPFDSGRDGLVPSGGGATLILESYESALARGANIIAEVVGYGFSSNGGHISTPNVEGPATAMKRALEQAGLQPQDIDYINAHATSTPVGDANEAKAIHEVFGASNPPVSSTKSMTGHECWMAGASEVIYSILMMQHSFVAPNINLENPDEDSAKLNLVSATINKEINIFLSNSFGFGGTNSALIVKKYTP</sequence>
<evidence type="ECO:0000256" key="16">
    <source>
        <dbReference type="ARBA" id="ARBA00048506"/>
    </source>
</evidence>
<evidence type="ECO:0000256" key="2">
    <source>
        <dbReference type="ARBA" id="ARBA00008467"/>
    </source>
</evidence>
<dbReference type="PANTHER" id="PTHR11712">
    <property type="entry name" value="POLYKETIDE SYNTHASE-RELATED"/>
    <property type="match status" value="1"/>
</dbReference>
<evidence type="ECO:0000313" key="20">
    <source>
        <dbReference type="Proteomes" id="UP000199354"/>
    </source>
</evidence>
<dbReference type="AlphaFoldDB" id="A0A1G5H753"/>
<dbReference type="InterPro" id="IPR016039">
    <property type="entry name" value="Thiolase-like"/>
</dbReference>
<keyword evidence="11" id="KW-0012">Acyltransferase</keyword>
<evidence type="ECO:0000256" key="11">
    <source>
        <dbReference type="ARBA" id="ARBA00023315"/>
    </source>
</evidence>
<dbReference type="GO" id="GO:0005829">
    <property type="term" value="C:cytosol"/>
    <property type="evidence" value="ECO:0007669"/>
    <property type="project" value="TreeGrafter"/>
</dbReference>
<keyword evidence="20" id="KW-1185">Reference proteome</keyword>
<name>A0A1G5H753_9FLAO</name>
<keyword evidence="7 17" id="KW-0808">Transferase</keyword>
<keyword evidence="5" id="KW-0963">Cytoplasm</keyword>
<dbReference type="CDD" id="cd00834">
    <property type="entry name" value="KAS_I_II"/>
    <property type="match status" value="1"/>
</dbReference>
<evidence type="ECO:0000256" key="12">
    <source>
        <dbReference type="ARBA" id="ARBA00039450"/>
    </source>
</evidence>
<reference evidence="19 20" key="1">
    <citation type="submission" date="2016-10" db="EMBL/GenBank/DDBJ databases">
        <authorList>
            <person name="de Groot N.N."/>
        </authorList>
    </citation>
    <scope>NUCLEOTIDE SEQUENCE [LARGE SCALE GENOMIC DNA]</scope>
    <source>
        <strain evidence="19 20">CGMCC 1.7031</strain>
    </source>
</reference>
<dbReference type="GO" id="GO:0006633">
    <property type="term" value="P:fatty acid biosynthetic process"/>
    <property type="evidence" value="ECO:0007669"/>
    <property type="project" value="UniProtKB-KW"/>
</dbReference>
<evidence type="ECO:0000256" key="8">
    <source>
        <dbReference type="ARBA" id="ARBA00022832"/>
    </source>
</evidence>
<dbReference type="SMART" id="SM00825">
    <property type="entry name" value="PKS_KS"/>
    <property type="match status" value="1"/>
</dbReference>
<dbReference type="InterPro" id="IPR020615">
    <property type="entry name" value="Thiolase_acyl_enz_int_AS"/>
</dbReference>
<dbReference type="GO" id="GO:0004315">
    <property type="term" value="F:3-oxoacyl-[acyl-carrier-protein] synthase activity"/>
    <property type="evidence" value="ECO:0007669"/>
    <property type="project" value="UniProtKB-EC"/>
</dbReference>
<dbReference type="Pfam" id="PF02801">
    <property type="entry name" value="Ketoacyl-synt_C"/>
    <property type="match status" value="1"/>
</dbReference>
<dbReference type="Pfam" id="PF00109">
    <property type="entry name" value="ketoacyl-synt"/>
    <property type="match status" value="1"/>
</dbReference>
<organism evidence="19 20">
    <name type="scientific">Flavobacterium caeni</name>
    <dbReference type="NCBI Taxonomy" id="490189"/>
    <lineage>
        <taxon>Bacteria</taxon>
        <taxon>Pseudomonadati</taxon>
        <taxon>Bacteroidota</taxon>
        <taxon>Flavobacteriia</taxon>
        <taxon>Flavobacteriales</taxon>
        <taxon>Flavobacteriaceae</taxon>
        <taxon>Flavobacterium</taxon>
    </lineage>
</organism>
<evidence type="ECO:0000256" key="10">
    <source>
        <dbReference type="ARBA" id="ARBA00023160"/>
    </source>
</evidence>
<dbReference type="InterPro" id="IPR000794">
    <property type="entry name" value="Beta-ketoacyl_synthase"/>
</dbReference>
<keyword evidence="8" id="KW-0276">Fatty acid metabolism</keyword>
<dbReference type="EMBL" id="FMVF01000007">
    <property type="protein sequence ID" value="SCY58768.1"/>
    <property type="molecule type" value="Genomic_DNA"/>
</dbReference>
<dbReference type="RefSeq" id="WP_091142003.1">
    <property type="nucleotide sequence ID" value="NZ_FMVF01000007.1"/>
</dbReference>
<comment type="catalytic activity">
    <reaction evidence="16">
        <text>a fatty acyl-[ACP] + malonyl-[ACP] + H(+) = a 3-oxoacyl-[ACP] + holo-[ACP] + CO2</text>
        <dbReference type="Rhea" id="RHEA:22836"/>
        <dbReference type="Rhea" id="RHEA-COMP:9623"/>
        <dbReference type="Rhea" id="RHEA-COMP:9685"/>
        <dbReference type="Rhea" id="RHEA-COMP:9916"/>
        <dbReference type="Rhea" id="RHEA-COMP:14125"/>
        <dbReference type="ChEBI" id="CHEBI:15378"/>
        <dbReference type="ChEBI" id="CHEBI:16526"/>
        <dbReference type="ChEBI" id="CHEBI:64479"/>
        <dbReference type="ChEBI" id="CHEBI:78449"/>
        <dbReference type="ChEBI" id="CHEBI:78776"/>
        <dbReference type="ChEBI" id="CHEBI:138651"/>
        <dbReference type="EC" id="2.3.1.41"/>
    </reaction>
    <physiologicalReaction direction="left-to-right" evidence="16">
        <dbReference type="Rhea" id="RHEA:22837"/>
    </physiologicalReaction>
</comment>
<dbReference type="SUPFAM" id="SSF53901">
    <property type="entry name" value="Thiolase-like"/>
    <property type="match status" value="2"/>
</dbReference>
<comment type="subunit">
    <text evidence="3">Homodimer.</text>
</comment>
<dbReference type="InterPro" id="IPR014031">
    <property type="entry name" value="Ketoacyl_synth_C"/>
</dbReference>
<keyword evidence="9" id="KW-0443">Lipid metabolism</keyword>
<evidence type="ECO:0000256" key="7">
    <source>
        <dbReference type="ARBA" id="ARBA00022679"/>
    </source>
</evidence>
<evidence type="ECO:0000256" key="6">
    <source>
        <dbReference type="ARBA" id="ARBA00022516"/>
    </source>
</evidence>
<gene>
    <name evidence="19" type="ORF">SAMN02927903_01767</name>
</gene>
<keyword evidence="10" id="KW-0275">Fatty acid biosynthesis</keyword>